<dbReference type="OrthoDB" id="9812260at2"/>
<dbReference type="CDD" id="cd01949">
    <property type="entry name" value="GGDEF"/>
    <property type="match status" value="1"/>
</dbReference>
<keyword evidence="1" id="KW-0812">Transmembrane</keyword>
<dbReference type="Gene3D" id="3.30.70.270">
    <property type="match status" value="1"/>
</dbReference>
<dbReference type="InterPro" id="IPR029787">
    <property type="entry name" value="Nucleotide_cyclase"/>
</dbReference>
<dbReference type="STRING" id="1219360.GCA_001571305_03757"/>
<protein>
    <submittedName>
        <fullName evidence="4">GGDEF domain-containing protein</fullName>
    </submittedName>
</protein>
<keyword evidence="1" id="KW-1133">Transmembrane helix</keyword>
<dbReference type="NCBIfam" id="TIGR00254">
    <property type="entry name" value="GGDEF"/>
    <property type="match status" value="1"/>
</dbReference>
<dbReference type="AlphaFoldDB" id="A0A4U3EZ56"/>
<evidence type="ECO:0000256" key="1">
    <source>
        <dbReference type="SAM" id="Phobius"/>
    </source>
</evidence>
<reference evidence="4 5" key="1">
    <citation type="journal article" date="2019" name="Sci. Rep.">
        <title>Differences in resource use lead to coexistence of seed-transmitted microbial populations.</title>
        <authorList>
            <person name="Torres-Cortes G."/>
            <person name="Garcia B.J."/>
            <person name="Compant S."/>
            <person name="Rezki S."/>
            <person name="Jones P."/>
            <person name="Preveaux A."/>
            <person name="Briand M."/>
            <person name="Roulet A."/>
            <person name="Bouchez O."/>
            <person name="Jacobson D."/>
            <person name="Barret M."/>
        </authorList>
    </citation>
    <scope>NUCLEOTIDE SEQUENCE [LARGE SCALE GENOMIC DNA]</scope>
    <source>
        <strain evidence="4 5">CFBP13511</strain>
    </source>
</reference>
<dbReference type="RefSeq" id="WP_137269823.1">
    <property type="nucleotide sequence ID" value="NZ_QGAC01000020.1"/>
</dbReference>
<evidence type="ECO:0000259" key="3">
    <source>
        <dbReference type="PROSITE" id="PS50887"/>
    </source>
</evidence>
<dbReference type="Pfam" id="PF00990">
    <property type="entry name" value="GGDEF"/>
    <property type="match status" value="1"/>
</dbReference>
<gene>
    <name evidence="4" type="ORF">EpCFBP13511_18850</name>
</gene>
<feature type="domain" description="GGDEF" evidence="3">
    <location>
        <begin position="282"/>
        <end position="415"/>
    </location>
</feature>
<dbReference type="GO" id="GO:0007165">
    <property type="term" value="P:signal transduction"/>
    <property type="evidence" value="ECO:0007669"/>
    <property type="project" value="InterPro"/>
</dbReference>
<keyword evidence="1" id="KW-0472">Membrane</keyword>
<dbReference type="SMART" id="SM00267">
    <property type="entry name" value="GGDEF"/>
    <property type="match status" value="1"/>
</dbReference>
<sequence length="432" mass="47941">MNTLNQRPSQTARVLPTMGQSFRRIHLTVMLVFLLCSGLSLSALSMYVLRSYAENNIQIIATSVSYSAHSAVLKGDAETAKNLLSDIGTHSDFSAARIYDAHQKLLVSWQMPGANVHRGLSAAVAEWLFPKPVSAPIIHHHKEIGRVWIHGDATRVLHYLWQALQWLGGSLLITAFLAFYLSHRMHAGILQGLKNIASVTHDVRKRRAFSLRVPSASIAELDKLSGDFNALLDELDQWQRHLTRENSSLAHQALHDGLTGLPNRKAFERRLQALLLDPHRRQQVSVLFIDGNHFKQVNDRYGHAAGDRVLTVTAQRLQARLGKNDMVARLGGDEFAVLLTSAGEEDEVAQVARRIIRAMQPPVQLPDGTRVVQSLSVGAAMAKHHAVPEALVAQADAAMYHIKQQGGGWYLSPLHWGQEPRAIPPQRLMASR</sequence>
<dbReference type="InterPro" id="IPR000160">
    <property type="entry name" value="GGDEF_dom"/>
</dbReference>
<dbReference type="PROSITE" id="PS50885">
    <property type="entry name" value="HAMP"/>
    <property type="match status" value="1"/>
</dbReference>
<dbReference type="InterPro" id="IPR052163">
    <property type="entry name" value="DGC-Regulatory_Protein"/>
</dbReference>
<organism evidence="4 5">
    <name type="scientific">Erwinia persicina</name>
    <dbReference type="NCBI Taxonomy" id="55211"/>
    <lineage>
        <taxon>Bacteria</taxon>
        <taxon>Pseudomonadati</taxon>
        <taxon>Pseudomonadota</taxon>
        <taxon>Gammaproteobacteria</taxon>
        <taxon>Enterobacterales</taxon>
        <taxon>Erwiniaceae</taxon>
        <taxon>Erwinia</taxon>
    </lineage>
</organism>
<evidence type="ECO:0000313" key="4">
    <source>
        <dbReference type="EMBL" id="TKJ86181.1"/>
    </source>
</evidence>
<name>A0A4U3EZ56_9GAMM</name>
<feature type="transmembrane region" description="Helical" evidence="1">
    <location>
        <begin position="163"/>
        <end position="181"/>
    </location>
</feature>
<dbReference type="PROSITE" id="PS50887">
    <property type="entry name" value="GGDEF"/>
    <property type="match status" value="1"/>
</dbReference>
<evidence type="ECO:0000259" key="2">
    <source>
        <dbReference type="PROSITE" id="PS50885"/>
    </source>
</evidence>
<dbReference type="Proteomes" id="UP000306393">
    <property type="component" value="Unassembled WGS sequence"/>
</dbReference>
<accession>A0A4U3EZ56</accession>
<dbReference type="EMBL" id="QGAC01000020">
    <property type="protein sequence ID" value="TKJ86181.1"/>
    <property type="molecule type" value="Genomic_DNA"/>
</dbReference>
<feature type="domain" description="HAMP" evidence="2">
    <location>
        <begin position="187"/>
        <end position="240"/>
    </location>
</feature>
<feature type="transmembrane region" description="Helical" evidence="1">
    <location>
        <begin position="27"/>
        <end position="49"/>
    </location>
</feature>
<evidence type="ECO:0000313" key="5">
    <source>
        <dbReference type="Proteomes" id="UP000306393"/>
    </source>
</evidence>
<dbReference type="GO" id="GO:0016020">
    <property type="term" value="C:membrane"/>
    <property type="evidence" value="ECO:0007669"/>
    <property type="project" value="InterPro"/>
</dbReference>
<dbReference type="PANTHER" id="PTHR46663:SF2">
    <property type="entry name" value="GGDEF DOMAIN-CONTAINING PROTEIN"/>
    <property type="match status" value="1"/>
</dbReference>
<dbReference type="InterPro" id="IPR033417">
    <property type="entry name" value="CHASE8"/>
</dbReference>
<dbReference type="InterPro" id="IPR003660">
    <property type="entry name" value="HAMP_dom"/>
</dbReference>
<dbReference type="SUPFAM" id="SSF55073">
    <property type="entry name" value="Nucleotide cyclase"/>
    <property type="match status" value="1"/>
</dbReference>
<comment type="caution">
    <text evidence="4">The sequence shown here is derived from an EMBL/GenBank/DDBJ whole genome shotgun (WGS) entry which is preliminary data.</text>
</comment>
<proteinExistence type="predicted"/>
<dbReference type="PANTHER" id="PTHR46663">
    <property type="entry name" value="DIGUANYLATE CYCLASE DGCT-RELATED"/>
    <property type="match status" value="1"/>
</dbReference>
<dbReference type="Pfam" id="PF17152">
    <property type="entry name" value="CHASE8"/>
    <property type="match status" value="1"/>
</dbReference>
<dbReference type="InterPro" id="IPR043128">
    <property type="entry name" value="Rev_trsase/Diguanyl_cyclase"/>
</dbReference>